<dbReference type="PANTHER" id="PTHR42942:SF1">
    <property type="entry name" value="ALKYLTRANSFERASE-LIKE PROTEIN 1"/>
    <property type="match status" value="1"/>
</dbReference>
<dbReference type="Proteomes" id="UP000177418">
    <property type="component" value="Unassembled WGS sequence"/>
</dbReference>
<comment type="caution">
    <text evidence="3">The sequence shown here is derived from an EMBL/GenBank/DDBJ whole genome shotgun (WGS) entry which is preliminary data.</text>
</comment>
<feature type="domain" description="Methylated-DNA-[protein]-cysteine S-methyltransferase DNA binding" evidence="2">
    <location>
        <begin position="4"/>
        <end position="82"/>
    </location>
</feature>
<dbReference type="EMBL" id="MGAV01000007">
    <property type="protein sequence ID" value="OGK55311.1"/>
    <property type="molecule type" value="Genomic_DNA"/>
</dbReference>
<dbReference type="Gene3D" id="1.10.10.10">
    <property type="entry name" value="Winged helix-like DNA-binding domain superfamily/Winged helix DNA-binding domain"/>
    <property type="match status" value="1"/>
</dbReference>
<dbReference type="PANTHER" id="PTHR42942">
    <property type="entry name" value="6-O-METHYLGUANINE DNA METHYLTRANSFERASE"/>
    <property type="match status" value="1"/>
</dbReference>
<dbReference type="GO" id="GO:0006281">
    <property type="term" value="P:DNA repair"/>
    <property type="evidence" value="ECO:0007669"/>
    <property type="project" value="InterPro"/>
</dbReference>
<evidence type="ECO:0000259" key="2">
    <source>
        <dbReference type="Pfam" id="PF01035"/>
    </source>
</evidence>
<name>A0A1F7JI96_9BACT</name>
<dbReference type="CDD" id="cd06445">
    <property type="entry name" value="ATase"/>
    <property type="match status" value="1"/>
</dbReference>
<dbReference type="InterPro" id="IPR036388">
    <property type="entry name" value="WH-like_DNA-bd_sf"/>
</dbReference>
<protein>
    <recommendedName>
        <fullName evidence="2">Methylated-DNA-[protein]-cysteine S-methyltransferase DNA binding domain-containing protein</fullName>
    </recommendedName>
</protein>
<dbReference type="InterPro" id="IPR036217">
    <property type="entry name" value="MethylDNA_cys_MeTrfase_DNAb"/>
</dbReference>
<gene>
    <name evidence="3" type="ORF">A3H78_04390</name>
</gene>
<dbReference type="Pfam" id="PF01035">
    <property type="entry name" value="DNA_binding_1"/>
    <property type="match status" value="1"/>
</dbReference>
<sequence length="99" mass="11358">MNNDEKIYSLLRKIPKRKVTTYKILAQKAGLKNPRFVGRILHINKNPEKIPCYKVIKSDGSIATGYAYGGQKAQIDKLKSDGVEVLNKKIDLKKYLYKF</sequence>
<dbReference type="AlphaFoldDB" id="A0A1F7JI96"/>
<evidence type="ECO:0000313" key="4">
    <source>
        <dbReference type="Proteomes" id="UP000177418"/>
    </source>
</evidence>
<organism evidence="3 4">
    <name type="scientific">Candidatus Roizmanbacteria bacterium RIFCSPLOWO2_02_FULL_36_11</name>
    <dbReference type="NCBI Taxonomy" id="1802071"/>
    <lineage>
        <taxon>Bacteria</taxon>
        <taxon>Candidatus Roizmaniibacteriota</taxon>
    </lineage>
</organism>
<proteinExistence type="predicted"/>
<dbReference type="InterPro" id="IPR052520">
    <property type="entry name" value="ATL_DNA_repair"/>
</dbReference>
<evidence type="ECO:0000313" key="3">
    <source>
        <dbReference type="EMBL" id="OGK55311.1"/>
    </source>
</evidence>
<dbReference type="SUPFAM" id="SSF46767">
    <property type="entry name" value="Methylated DNA-protein cysteine methyltransferase, C-terminal domain"/>
    <property type="match status" value="1"/>
</dbReference>
<evidence type="ECO:0000256" key="1">
    <source>
        <dbReference type="ARBA" id="ARBA00022763"/>
    </source>
</evidence>
<dbReference type="InterPro" id="IPR014048">
    <property type="entry name" value="MethylDNA_cys_MeTrfase_DNA-bd"/>
</dbReference>
<reference evidence="3 4" key="1">
    <citation type="journal article" date="2016" name="Nat. Commun.">
        <title>Thousands of microbial genomes shed light on interconnected biogeochemical processes in an aquifer system.</title>
        <authorList>
            <person name="Anantharaman K."/>
            <person name="Brown C.T."/>
            <person name="Hug L.A."/>
            <person name="Sharon I."/>
            <person name="Castelle C.J."/>
            <person name="Probst A.J."/>
            <person name="Thomas B.C."/>
            <person name="Singh A."/>
            <person name="Wilkins M.J."/>
            <person name="Karaoz U."/>
            <person name="Brodie E.L."/>
            <person name="Williams K.H."/>
            <person name="Hubbard S.S."/>
            <person name="Banfield J.F."/>
        </authorList>
    </citation>
    <scope>NUCLEOTIDE SEQUENCE [LARGE SCALE GENOMIC DNA]</scope>
</reference>
<accession>A0A1F7JI96</accession>
<dbReference type="GO" id="GO:0003824">
    <property type="term" value="F:catalytic activity"/>
    <property type="evidence" value="ECO:0007669"/>
    <property type="project" value="InterPro"/>
</dbReference>
<keyword evidence="1" id="KW-0227">DNA damage</keyword>